<sequence length="441" mass="48794">MAAEIAFEPFPLTPLDRASPEVYTDCFMIFDLENPLDGIPTLQRGIDRLVSEFPFIAGEIDSGHVKCPSPAVSSIPMLLVKHHPHTTSPPGGWDKSHSPLPRFIPSTEPRPVLRFQANVMSNGIVLCLSFSHAVLDGTGAGTLLEALAACCRESPADELPTDVGTEKRSRDNLFDATLPHDRRKDHDAEYTIEPLAFEMPVDISTRRLIFSSESVRTLKDTCTALLREQGIDTVQLSSNDVFTAFLAVCISQAQNALKRHPKESDIVMAVNLRNKLQPAIPDSYLGNMVTVMRTEFNPRLCHCAEIDDERKSRIAELAFKIRTRLTSFDDEHVRSLVSYIKDQNDWSMVNMKFSGMMSITSWRHLNVCALDFGPGLGRIGFDVPTVGAPDGLCILMPRQAKAGSGGLHNAPWDIYLSLDSPVMDTLMKDPFFSAVLEPAEV</sequence>
<evidence type="ECO:0000313" key="3">
    <source>
        <dbReference type="EMBL" id="EAW15308.1"/>
    </source>
</evidence>
<protein>
    <submittedName>
        <fullName evidence="3">Acetyltransferase, putative</fullName>
    </submittedName>
</protein>
<keyword evidence="4" id="KW-1185">Reference proteome</keyword>
<keyword evidence="2" id="KW-0012">Acyltransferase</keyword>
<dbReference type="PANTHER" id="PTHR31642:SF270">
    <property type="entry name" value="O-ACYLTRANSFERASE AUSQ"/>
    <property type="match status" value="1"/>
</dbReference>
<accession>A1C4G8</accession>
<dbReference type="eggNOG" id="ENOG502RS2N">
    <property type="taxonomic scope" value="Eukaryota"/>
</dbReference>
<name>A1C4G8_ASPCL</name>
<dbReference type="InterPro" id="IPR023213">
    <property type="entry name" value="CAT-like_dom_sf"/>
</dbReference>
<dbReference type="HOGENOM" id="CLU_026450_1_1_1"/>
<dbReference type="OrthoDB" id="1862401at2759"/>
<dbReference type="EMBL" id="DS026990">
    <property type="protein sequence ID" value="EAW15308.1"/>
    <property type="molecule type" value="Genomic_DNA"/>
</dbReference>
<dbReference type="OMA" id="ILPRMYF"/>
<reference evidence="3 4" key="1">
    <citation type="journal article" date="2008" name="PLoS Genet.">
        <title>Genomic islands in the pathogenic filamentous fungus Aspergillus fumigatus.</title>
        <authorList>
            <person name="Fedorova N.D."/>
            <person name="Khaldi N."/>
            <person name="Joardar V.S."/>
            <person name="Maiti R."/>
            <person name="Amedeo P."/>
            <person name="Anderson M.J."/>
            <person name="Crabtree J."/>
            <person name="Silva J.C."/>
            <person name="Badger J.H."/>
            <person name="Albarraq A."/>
            <person name="Angiuoli S."/>
            <person name="Bussey H."/>
            <person name="Bowyer P."/>
            <person name="Cotty P.J."/>
            <person name="Dyer P.S."/>
            <person name="Egan A."/>
            <person name="Galens K."/>
            <person name="Fraser-Liggett C.M."/>
            <person name="Haas B.J."/>
            <person name="Inman J.M."/>
            <person name="Kent R."/>
            <person name="Lemieux S."/>
            <person name="Malavazi I."/>
            <person name="Orvis J."/>
            <person name="Roemer T."/>
            <person name="Ronning C.M."/>
            <person name="Sundaram J.P."/>
            <person name="Sutton G."/>
            <person name="Turner G."/>
            <person name="Venter J.C."/>
            <person name="White O.R."/>
            <person name="Whitty B.R."/>
            <person name="Youngman P."/>
            <person name="Wolfe K.H."/>
            <person name="Goldman G.H."/>
            <person name="Wortman J.R."/>
            <person name="Jiang B."/>
            <person name="Denning D.W."/>
            <person name="Nierman W.C."/>
        </authorList>
    </citation>
    <scope>NUCLEOTIDE SEQUENCE [LARGE SCALE GENOMIC DNA]</scope>
    <source>
        <strain evidence="4">ATCC 1007 / CBS 513.65 / DSM 816 / NCTC 3887 / NRRL 1</strain>
    </source>
</reference>
<dbReference type="Gene3D" id="3.30.559.10">
    <property type="entry name" value="Chloramphenicol acetyltransferase-like domain"/>
    <property type="match status" value="2"/>
</dbReference>
<evidence type="ECO:0000256" key="1">
    <source>
        <dbReference type="ARBA" id="ARBA00022679"/>
    </source>
</evidence>
<dbReference type="Pfam" id="PF02458">
    <property type="entry name" value="Transferase"/>
    <property type="match status" value="1"/>
</dbReference>
<evidence type="ECO:0000256" key="2">
    <source>
        <dbReference type="ARBA" id="ARBA00023315"/>
    </source>
</evidence>
<dbReference type="InterPro" id="IPR050317">
    <property type="entry name" value="Plant_Fungal_Acyltransferase"/>
</dbReference>
<proteinExistence type="predicted"/>
<gene>
    <name evidence="3" type="ORF">ACLA_059750</name>
</gene>
<dbReference type="PANTHER" id="PTHR31642">
    <property type="entry name" value="TRICHOTHECENE 3-O-ACETYLTRANSFERASE"/>
    <property type="match status" value="1"/>
</dbReference>
<dbReference type="GO" id="GO:0016747">
    <property type="term" value="F:acyltransferase activity, transferring groups other than amino-acyl groups"/>
    <property type="evidence" value="ECO:0007669"/>
    <property type="project" value="TreeGrafter"/>
</dbReference>
<keyword evidence="1" id="KW-0808">Transferase</keyword>
<dbReference type="KEGG" id="act:ACLA_059750"/>
<dbReference type="Proteomes" id="UP000006701">
    <property type="component" value="Unassembled WGS sequence"/>
</dbReference>
<dbReference type="GeneID" id="4708941"/>
<dbReference type="VEuPathDB" id="FungiDB:ACLA_059750"/>
<dbReference type="RefSeq" id="XP_001276734.1">
    <property type="nucleotide sequence ID" value="XM_001276733.1"/>
</dbReference>
<organism evidence="3 4">
    <name type="scientific">Aspergillus clavatus (strain ATCC 1007 / CBS 513.65 / DSM 816 / NCTC 3887 / NRRL 1 / QM 1276 / 107)</name>
    <dbReference type="NCBI Taxonomy" id="344612"/>
    <lineage>
        <taxon>Eukaryota</taxon>
        <taxon>Fungi</taxon>
        <taxon>Dikarya</taxon>
        <taxon>Ascomycota</taxon>
        <taxon>Pezizomycotina</taxon>
        <taxon>Eurotiomycetes</taxon>
        <taxon>Eurotiomycetidae</taxon>
        <taxon>Eurotiales</taxon>
        <taxon>Aspergillaceae</taxon>
        <taxon>Aspergillus</taxon>
        <taxon>Aspergillus subgen. Fumigati</taxon>
    </lineage>
</organism>
<evidence type="ECO:0000313" key="4">
    <source>
        <dbReference type="Proteomes" id="UP000006701"/>
    </source>
</evidence>
<dbReference type="AlphaFoldDB" id="A1C4G8"/>